<feature type="region of interest" description="Disordered" evidence="2">
    <location>
        <begin position="681"/>
        <end position="728"/>
    </location>
</feature>
<evidence type="ECO:0000256" key="1">
    <source>
        <dbReference type="SAM" id="Coils"/>
    </source>
</evidence>
<dbReference type="GO" id="GO:0006897">
    <property type="term" value="P:endocytosis"/>
    <property type="evidence" value="ECO:0007669"/>
    <property type="project" value="TreeGrafter"/>
</dbReference>
<reference evidence="3 4" key="1">
    <citation type="submission" date="2019-03" db="EMBL/GenBank/DDBJ databases">
        <title>Rhodosporidium diobovatum UCD-FST 08-225 genome sequencing, assembly, and annotation.</title>
        <authorList>
            <person name="Fakankun I.U."/>
            <person name="Fristensky B."/>
            <person name="Levin D.B."/>
        </authorList>
    </citation>
    <scope>NUCLEOTIDE SEQUENCE [LARGE SCALE GENOMIC DNA]</scope>
    <source>
        <strain evidence="3 4">UCD-FST 08-225</strain>
    </source>
</reference>
<feature type="compositionally biased region" description="Basic and acidic residues" evidence="2">
    <location>
        <begin position="432"/>
        <end position="450"/>
    </location>
</feature>
<sequence>MSLLTKIAHNNRLSLATRDIKQLQEIISSERRLVEQTQRLATERDKASVTLREWGNAEGPDLGDVLGKVSVLLEYLSKAEMTFAEHNGNYRLRFKEIRSKEENLSALKKSRDSLAGRIDAQERKVSKMKEETKDLPTQRQRLRDMQQEMIGLENSVLTEETRLSDFKRTATREALSLKLGAMLELAEKTVIVAELGKLIVDMLPVDETEPGQPRPYYEGHQRTEELLGEAQRCLQDVVFNPSPLTEGTSHPPHHHQSHAQYGQDLQQQQQYGEGAAHPTNQFDDSGIRAVHPSSEFGAHSTAGGQYADNSYASYQAPQLHTPRDEQGAHSGPQLQPLPDFRPLSVVGPGNGTEASPRQPSYYGGEYAPQDTASPRSPTGPDSYQSRAPMLAPPIQDERYNPDRSSLAYMGEAPLSDEPHHRREPAVQEEDDRAAGDEEHAREVAEREVQQQREYGYEQGHQQRYQPEQQYEAYPYSPPSEQHAEHSDLASPHAAGEGADEVSRRDMHGEAPVPHNAAAPLSPITEMPTPAPDQLEAGAPQQFAAEHPPSATTPVTRSNPASSHSHDAPAHGRSASADSRHRPGSVEGDPYSATASPAAPAYSAHPPPHAADVPSGPSASTSPISPAFVQQPAPSFAPSTFEPAPLGSKAGGDRRPIQIRTPQGEAALGSKYGDVFVPARAGVDGGPYSPAASSPRATPADAGLSGYFASPSGSGPNGAPLTPGGGDQKRTIAASAFRRPQQHQQQLVSYGAPGAGGSRFAASGYQYDPAVAAAEAAGLGPSESERIAAQWRDAATPEQREQARLEGYNVDEGQVPTPSFDTRPLQVNKQRQGSMPGPGGVGRSGTMPCVAPSPSHRYGS</sequence>
<feature type="compositionally biased region" description="Low complexity" evidence="2">
    <location>
        <begin position="258"/>
        <end position="272"/>
    </location>
</feature>
<gene>
    <name evidence="3" type="ORF">DMC30DRAFT_17108</name>
</gene>
<name>A0A5C5FQJ7_9BASI</name>
<feature type="coiled-coil region" evidence="1">
    <location>
        <begin position="104"/>
        <end position="148"/>
    </location>
</feature>
<dbReference type="InterPro" id="IPR027267">
    <property type="entry name" value="AH/BAR_dom_sf"/>
</dbReference>
<dbReference type="EMBL" id="SOZI01000106">
    <property type="protein sequence ID" value="TNY19157.1"/>
    <property type="molecule type" value="Genomic_DNA"/>
</dbReference>
<keyword evidence="1" id="KW-0175">Coiled coil</keyword>
<dbReference type="OrthoDB" id="5599269at2759"/>
<evidence type="ECO:0000313" key="3">
    <source>
        <dbReference type="EMBL" id="TNY19157.1"/>
    </source>
</evidence>
<dbReference type="PANTHER" id="PTHR31962:SF6">
    <property type="entry name" value="EISOSOME COMPONENT PIL1-DOMAIN-CONTAINING PROTEIN"/>
    <property type="match status" value="1"/>
</dbReference>
<dbReference type="STRING" id="5288.A0A5C5FQJ7"/>
<dbReference type="AlphaFoldDB" id="A0A5C5FQJ7"/>
<dbReference type="Gene3D" id="1.20.1270.60">
    <property type="entry name" value="Arfaptin homology (AH) domain/BAR domain"/>
    <property type="match status" value="1"/>
</dbReference>
<dbReference type="GO" id="GO:0036286">
    <property type="term" value="C:eisosome filament"/>
    <property type="evidence" value="ECO:0007669"/>
    <property type="project" value="TreeGrafter"/>
</dbReference>
<feature type="compositionally biased region" description="Low complexity" evidence="2">
    <location>
        <begin position="589"/>
        <end position="603"/>
    </location>
</feature>
<dbReference type="GO" id="GO:0008289">
    <property type="term" value="F:lipid binding"/>
    <property type="evidence" value="ECO:0007669"/>
    <property type="project" value="TreeGrafter"/>
</dbReference>
<dbReference type="GO" id="GO:0070941">
    <property type="term" value="P:eisosome assembly"/>
    <property type="evidence" value="ECO:0007669"/>
    <property type="project" value="TreeGrafter"/>
</dbReference>
<feature type="region of interest" description="Disordered" evidence="2">
    <location>
        <begin position="240"/>
        <end position="304"/>
    </location>
</feature>
<accession>A0A5C5FQJ7</accession>
<feature type="compositionally biased region" description="Basic and acidic residues" evidence="2">
    <location>
        <begin position="416"/>
        <end position="425"/>
    </location>
</feature>
<feature type="compositionally biased region" description="Polar residues" evidence="2">
    <location>
        <begin position="549"/>
        <end position="562"/>
    </location>
</feature>
<keyword evidence="4" id="KW-1185">Reference proteome</keyword>
<dbReference type="PANTHER" id="PTHR31962">
    <property type="entry name" value="SPHINGOLIPID LONG CHAIN BASE-RESPONSIVE PROTEIN PIL1"/>
    <property type="match status" value="1"/>
</dbReference>
<feature type="compositionally biased region" description="Low complexity" evidence="2">
    <location>
        <begin position="451"/>
        <end position="480"/>
    </location>
</feature>
<feature type="compositionally biased region" description="Polar residues" evidence="2">
    <location>
        <begin position="370"/>
        <end position="385"/>
    </location>
</feature>
<feature type="compositionally biased region" description="Polar residues" evidence="2">
    <location>
        <begin position="815"/>
        <end position="832"/>
    </location>
</feature>
<organism evidence="3 4">
    <name type="scientific">Rhodotorula diobovata</name>
    <dbReference type="NCBI Taxonomy" id="5288"/>
    <lineage>
        <taxon>Eukaryota</taxon>
        <taxon>Fungi</taxon>
        <taxon>Dikarya</taxon>
        <taxon>Basidiomycota</taxon>
        <taxon>Pucciniomycotina</taxon>
        <taxon>Microbotryomycetes</taxon>
        <taxon>Sporidiobolales</taxon>
        <taxon>Sporidiobolaceae</taxon>
        <taxon>Rhodotorula</taxon>
    </lineage>
</organism>
<evidence type="ECO:0000313" key="4">
    <source>
        <dbReference type="Proteomes" id="UP000311382"/>
    </source>
</evidence>
<dbReference type="Pfam" id="PF13805">
    <property type="entry name" value="Pil1"/>
    <property type="match status" value="1"/>
</dbReference>
<feature type="region of interest" description="Disordered" evidence="2">
    <location>
        <begin position="790"/>
        <end position="859"/>
    </location>
</feature>
<evidence type="ECO:0000256" key="2">
    <source>
        <dbReference type="SAM" id="MobiDB-lite"/>
    </source>
</evidence>
<dbReference type="GO" id="GO:0005886">
    <property type="term" value="C:plasma membrane"/>
    <property type="evidence" value="ECO:0007669"/>
    <property type="project" value="TreeGrafter"/>
</dbReference>
<feature type="region of interest" description="Disordered" evidence="2">
    <location>
        <begin position="321"/>
        <end position="656"/>
    </location>
</feature>
<dbReference type="InterPro" id="IPR028245">
    <property type="entry name" value="PIL1/LSP1"/>
</dbReference>
<dbReference type="Proteomes" id="UP000311382">
    <property type="component" value="Unassembled WGS sequence"/>
</dbReference>
<protein>
    <submittedName>
        <fullName evidence="3">Eisosome component PIL1-domain-containing protein</fullName>
    </submittedName>
</protein>
<comment type="caution">
    <text evidence="3">The sequence shown here is derived from an EMBL/GenBank/DDBJ whole genome shotgun (WGS) entry which is preliminary data.</text>
</comment>
<feature type="compositionally biased region" description="Low complexity" evidence="2">
    <location>
        <begin position="688"/>
        <end position="701"/>
    </location>
</feature>
<proteinExistence type="predicted"/>